<keyword evidence="3" id="KW-1185">Reference proteome</keyword>
<reference evidence="2 3" key="1">
    <citation type="journal article" date="2024" name="Nat. Commun.">
        <title>Phylogenomics reveals the evolutionary origins of lichenization in chlorophyte algae.</title>
        <authorList>
            <person name="Puginier C."/>
            <person name="Libourel C."/>
            <person name="Otte J."/>
            <person name="Skaloud P."/>
            <person name="Haon M."/>
            <person name="Grisel S."/>
            <person name="Petersen M."/>
            <person name="Berrin J.G."/>
            <person name="Delaux P.M."/>
            <person name="Dal Grande F."/>
            <person name="Keller J."/>
        </authorList>
    </citation>
    <scope>NUCLEOTIDE SEQUENCE [LARGE SCALE GENOMIC DNA]</scope>
    <source>
        <strain evidence="2 3">SAG 2145</strain>
    </source>
</reference>
<gene>
    <name evidence="2" type="ORF">WJX74_009217</name>
</gene>
<protein>
    <submittedName>
        <fullName evidence="2">Uncharacterized protein</fullName>
    </submittedName>
</protein>
<feature type="region of interest" description="Disordered" evidence="1">
    <location>
        <begin position="88"/>
        <end position="119"/>
    </location>
</feature>
<dbReference type="EMBL" id="JALJOS010000011">
    <property type="protein sequence ID" value="KAK9833169.1"/>
    <property type="molecule type" value="Genomic_DNA"/>
</dbReference>
<proteinExistence type="predicted"/>
<evidence type="ECO:0000313" key="3">
    <source>
        <dbReference type="Proteomes" id="UP001438707"/>
    </source>
</evidence>
<dbReference type="Proteomes" id="UP001438707">
    <property type="component" value="Unassembled WGS sequence"/>
</dbReference>
<feature type="compositionally biased region" description="Polar residues" evidence="1">
    <location>
        <begin position="31"/>
        <end position="43"/>
    </location>
</feature>
<sequence length="150" mass="16398">MTRLCTDSRIAPDPQQVHSEANAHAARAASRQLQKPSQQSNFEANAHPARAALQQLQEPPHDFLRGRFMEDSPIAGPALIPRSISAADGSRQAGFSGMGSDGARPRQASRPRNPILRPSFDGFLRATPSQSENLFYLKANRPCAPLQQEM</sequence>
<feature type="region of interest" description="Disordered" evidence="1">
    <location>
        <begin position="1"/>
        <end position="52"/>
    </location>
</feature>
<name>A0AAW1RHI2_9CHLO</name>
<evidence type="ECO:0000256" key="1">
    <source>
        <dbReference type="SAM" id="MobiDB-lite"/>
    </source>
</evidence>
<dbReference type="AlphaFoldDB" id="A0AAW1RHI2"/>
<evidence type="ECO:0000313" key="2">
    <source>
        <dbReference type="EMBL" id="KAK9833169.1"/>
    </source>
</evidence>
<organism evidence="2 3">
    <name type="scientific">Apatococcus lobatus</name>
    <dbReference type="NCBI Taxonomy" id="904363"/>
    <lineage>
        <taxon>Eukaryota</taxon>
        <taxon>Viridiplantae</taxon>
        <taxon>Chlorophyta</taxon>
        <taxon>core chlorophytes</taxon>
        <taxon>Trebouxiophyceae</taxon>
        <taxon>Chlorellales</taxon>
        <taxon>Chlorellaceae</taxon>
        <taxon>Apatococcus</taxon>
    </lineage>
</organism>
<accession>A0AAW1RHI2</accession>
<comment type="caution">
    <text evidence="2">The sequence shown here is derived from an EMBL/GenBank/DDBJ whole genome shotgun (WGS) entry which is preliminary data.</text>
</comment>